<keyword evidence="2" id="KW-1003">Cell membrane</keyword>
<dbReference type="GeneTree" id="ENSGT00940000156136"/>
<reference evidence="21" key="2">
    <citation type="submission" date="2025-09" db="UniProtKB">
        <authorList>
            <consortium name="Ensembl"/>
        </authorList>
    </citation>
    <scope>IDENTIFICATION</scope>
</reference>
<dbReference type="FunFam" id="3.40.50.2300:FF:000016">
    <property type="entry name" value="Taste 1 receptor member 2"/>
    <property type="match status" value="1"/>
</dbReference>
<name>A0A7M4FLI1_CROPO</name>
<evidence type="ECO:0000256" key="15">
    <source>
        <dbReference type="ARBA" id="ARBA00038699"/>
    </source>
</evidence>
<dbReference type="GO" id="GO:0033041">
    <property type="term" value="F:sweet taste receptor activity"/>
    <property type="evidence" value="ECO:0007669"/>
    <property type="project" value="Ensembl"/>
</dbReference>
<evidence type="ECO:0000256" key="1">
    <source>
        <dbReference type="ARBA" id="ARBA00004651"/>
    </source>
</evidence>
<dbReference type="Pfam" id="PF01094">
    <property type="entry name" value="ANF_receptor"/>
    <property type="match status" value="1"/>
</dbReference>
<feature type="transmembrane region" description="Helical" evidence="19">
    <location>
        <begin position="789"/>
        <end position="808"/>
    </location>
</feature>
<evidence type="ECO:0000256" key="2">
    <source>
        <dbReference type="ARBA" id="ARBA00022475"/>
    </source>
</evidence>
<evidence type="ECO:0000256" key="13">
    <source>
        <dbReference type="ARBA" id="ARBA00037659"/>
    </source>
</evidence>
<comment type="subcellular location">
    <subcellularLocation>
        <location evidence="1">Cell membrane</location>
        <topology evidence="1">Multi-pass membrane protein</topology>
    </subcellularLocation>
</comment>
<evidence type="ECO:0000256" key="6">
    <source>
        <dbReference type="ARBA" id="ARBA00022729"/>
    </source>
</evidence>
<dbReference type="FunFam" id="2.10.50.30:FF:000004">
    <property type="entry name" value="Taste receptor type 1 member 3-like protein"/>
    <property type="match status" value="1"/>
</dbReference>
<feature type="domain" description="G-protein coupled receptors family 3 profile" evidence="20">
    <location>
        <begin position="593"/>
        <end position="859"/>
    </location>
</feature>
<evidence type="ECO:0000256" key="18">
    <source>
        <dbReference type="SAM" id="MobiDB-lite"/>
    </source>
</evidence>
<dbReference type="PROSITE" id="PS50259">
    <property type="entry name" value="G_PROTEIN_RECEP_F3_4"/>
    <property type="match status" value="1"/>
</dbReference>
<dbReference type="GO" id="GO:1903767">
    <property type="term" value="C:sweet taste receptor complex"/>
    <property type="evidence" value="ECO:0007669"/>
    <property type="project" value="Ensembl"/>
</dbReference>
<feature type="transmembrane region" description="Helical" evidence="19">
    <location>
        <begin position="754"/>
        <end position="777"/>
    </location>
</feature>
<evidence type="ECO:0000256" key="3">
    <source>
        <dbReference type="ARBA" id="ARBA00022480"/>
    </source>
</evidence>
<evidence type="ECO:0000256" key="16">
    <source>
        <dbReference type="ARBA" id="ARBA00040704"/>
    </source>
</evidence>
<dbReference type="Pfam" id="PF07562">
    <property type="entry name" value="NCD3G"/>
    <property type="match status" value="1"/>
</dbReference>
<dbReference type="InterPro" id="IPR011500">
    <property type="entry name" value="GPCR_3_9-Cys_dom"/>
</dbReference>
<evidence type="ECO:0000256" key="4">
    <source>
        <dbReference type="ARBA" id="ARBA00022606"/>
    </source>
</evidence>
<proteinExistence type="inferred from homology"/>
<comment type="function">
    <text evidence="13">Putative taste receptor. TAS1R2/TAS1R3 recognizes diverse natural and synthetic sweeteners.</text>
</comment>
<dbReference type="Gene3D" id="3.40.50.2300">
    <property type="match status" value="2"/>
</dbReference>
<organism evidence="21 22">
    <name type="scientific">Crocodylus porosus</name>
    <name type="common">Saltwater crocodile</name>
    <name type="synonym">Estuarine crocodile</name>
    <dbReference type="NCBI Taxonomy" id="8502"/>
    <lineage>
        <taxon>Eukaryota</taxon>
        <taxon>Metazoa</taxon>
        <taxon>Chordata</taxon>
        <taxon>Craniata</taxon>
        <taxon>Vertebrata</taxon>
        <taxon>Euteleostomi</taxon>
        <taxon>Archelosauria</taxon>
        <taxon>Archosauria</taxon>
        <taxon>Crocodylia</taxon>
        <taxon>Longirostres</taxon>
        <taxon>Crocodylidae</taxon>
        <taxon>Crocodylus</taxon>
    </lineage>
</organism>
<dbReference type="InterPro" id="IPR001828">
    <property type="entry name" value="ANF_lig-bd_rcpt"/>
</dbReference>
<dbReference type="InterPro" id="IPR000068">
    <property type="entry name" value="GPCR_3_Ca_sens_rcpt-rel"/>
</dbReference>
<evidence type="ECO:0000256" key="17">
    <source>
        <dbReference type="ARBA" id="ARBA00042616"/>
    </source>
</evidence>
<protein>
    <recommendedName>
        <fullName evidence="16">Taste receptor type 1 member 2</fullName>
    </recommendedName>
    <alternativeName>
        <fullName evidence="17">Sweet taste receptor T1R2</fullName>
    </alternativeName>
</protein>
<keyword evidence="4" id="KW-0716">Sensory transduction</keyword>
<keyword evidence="8" id="KW-0297">G-protein coupled receptor</keyword>
<keyword evidence="11" id="KW-0325">Glycoprotein</keyword>
<evidence type="ECO:0000256" key="5">
    <source>
        <dbReference type="ARBA" id="ARBA00022692"/>
    </source>
</evidence>
<feature type="transmembrane region" description="Helical" evidence="19">
    <location>
        <begin position="664"/>
        <end position="687"/>
    </location>
</feature>
<evidence type="ECO:0000313" key="22">
    <source>
        <dbReference type="Proteomes" id="UP000594220"/>
    </source>
</evidence>
<feature type="transmembrane region" description="Helical" evidence="19">
    <location>
        <begin position="631"/>
        <end position="652"/>
    </location>
</feature>
<dbReference type="InterPro" id="IPR017978">
    <property type="entry name" value="GPCR_3_C"/>
</dbReference>
<gene>
    <name evidence="21" type="primary">TAS1R2</name>
</gene>
<comment type="similarity">
    <text evidence="14">Belongs to the G-protein coupled receptor 3 family. TAS1R subfamily.</text>
</comment>
<dbReference type="OMA" id="STCLCRQ"/>
<dbReference type="InterPro" id="IPR038550">
    <property type="entry name" value="GPCR_3_9-Cys_sf"/>
</dbReference>
<evidence type="ECO:0000256" key="12">
    <source>
        <dbReference type="ARBA" id="ARBA00023224"/>
    </source>
</evidence>
<reference evidence="21" key="1">
    <citation type="submission" date="2025-08" db="UniProtKB">
        <authorList>
            <consortium name="Ensembl"/>
        </authorList>
    </citation>
    <scope>IDENTIFICATION</scope>
</reference>
<keyword evidence="22" id="KW-1185">Reference proteome</keyword>
<evidence type="ECO:0000256" key="11">
    <source>
        <dbReference type="ARBA" id="ARBA00023180"/>
    </source>
</evidence>
<keyword evidence="3" id="KW-0919">Taste</keyword>
<keyword evidence="7 19" id="KW-1133">Transmembrane helix</keyword>
<feature type="transmembrane region" description="Helical" evidence="19">
    <location>
        <begin position="594"/>
        <end position="619"/>
    </location>
</feature>
<dbReference type="Proteomes" id="UP000594220">
    <property type="component" value="Unplaced"/>
</dbReference>
<accession>A0A7M4FLI1</accession>
<dbReference type="PANTHER" id="PTHR24061">
    <property type="entry name" value="CALCIUM-SENSING RECEPTOR-RELATED"/>
    <property type="match status" value="1"/>
</dbReference>
<dbReference type="Pfam" id="PF00003">
    <property type="entry name" value="7tm_3"/>
    <property type="match status" value="1"/>
</dbReference>
<keyword evidence="6" id="KW-0732">Signal</keyword>
<keyword evidence="12" id="KW-0807">Transducer</keyword>
<dbReference type="GO" id="GO:0032467">
    <property type="term" value="P:positive regulation of cytokinesis"/>
    <property type="evidence" value="ECO:0007669"/>
    <property type="project" value="Ensembl"/>
</dbReference>
<feature type="transmembrane region" description="Helical" evidence="19">
    <location>
        <begin position="814"/>
        <end position="836"/>
    </location>
</feature>
<keyword evidence="9 19" id="KW-0472">Membrane</keyword>
<evidence type="ECO:0000256" key="7">
    <source>
        <dbReference type="ARBA" id="ARBA00022989"/>
    </source>
</evidence>
<keyword evidence="10" id="KW-0675">Receptor</keyword>
<evidence type="ECO:0000256" key="14">
    <source>
        <dbReference type="ARBA" id="ARBA00038492"/>
    </source>
</evidence>
<evidence type="ECO:0000256" key="9">
    <source>
        <dbReference type="ARBA" id="ARBA00023136"/>
    </source>
</evidence>
<dbReference type="PANTHER" id="PTHR24061:SF517">
    <property type="entry name" value="TASTE RECEPTOR TYPE 1 MEMBER 2"/>
    <property type="match status" value="1"/>
</dbReference>
<evidence type="ECO:0000313" key="21">
    <source>
        <dbReference type="Ensembl" id="ENSCPRP00005025517.1"/>
    </source>
</evidence>
<dbReference type="InterPro" id="IPR017979">
    <property type="entry name" value="GPCR_3_CS"/>
</dbReference>
<evidence type="ECO:0000259" key="20">
    <source>
        <dbReference type="PROSITE" id="PS50259"/>
    </source>
</evidence>
<dbReference type="GO" id="GO:0005886">
    <property type="term" value="C:plasma membrane"/>
    <property type="evidence" value="ECO:0007669"/>
    <property type="project" value="UniProtKB-SubCell"/>
</dbReference>
<keyword evidence="5 19" id="KW-0812">Transmembrane</keyword>
<dbReference type="PROSITE" id="PS00980">
    <property type="entry name" value="G_PROTEIN_RECEP_F3_2"/>
    <property type="match status" value="1"/>
</dbReference>
<dbReference type="GO" id="GO:0004930">
    <property type="term" value="F:G protein-coupled receptor activity"/>
    <property type="evidence" value="ECO:0007669"/>
    <property type="project" value="UniProtKB-KW"/>
</dbReference>
<evidence type="ECO:0000256" key="8">
    <source>
        <dbReference type="ARBA" id="ARBA00023040"/>
    </source>
</evidence>
<dbReference type="InterPro" id="IPR028082">
    <property type="entry name" value="Peripla_BP_I"/>
</dbReference>
<dbReference type="InterPro" id="IPR000337">
    <property type="entry name" value="GPCR_3"/>
</dbReference>
<feature type="region of interest" description="Disordered" evidence="18">
    <location>
        <begin position="1"/>
        <end position="22"/>
    </location>
</feature>
<dbReference type="SUPFAM" id="SSF53822">
    <property type="entry name" value="Periplasmic binding protein-like I"/>
    <property type="match status" value="1"/>
</dbReference>
<evidence type="ECO:0000256" key="19">
    <source>
        <dbReference type="SAM" id="Phobius"/>
    </source>
</evidence>
<dbReference type="PRINTS" id="PR00248">
    <property type="entry name" value="GPCRMGR"/>
</dbReference>
<evidence type="ECO:0000256" key="10">
    <source>
        <dbReference type="ARBA" id="ARBA00023170"/>
    </source>
</evidence>
<comment type="subunit">
    <text evidence="15">Forms heterodimers with TAS1R3.</text>
</comment>
<dbReference type="Gene3D" id="2.10.50.30">
    <property type="entry name" value="GPCR, family 3, nine cysteines domain"/>
    <property type="match status" value="1"/>
</dbReference>
<dbReference type="AlphaFoldDB" id="A0A7M4FLI1"/>
<dbReference type="Ensembl" id="ENSCPRT00005029791.1">
    <property type="protein sequence ID" value="ENSCPRP00005025517.1"/>
    <property type="gene ID" value="ENSCPRG00005017678.1"/>
</dbReference>
<sequence>MHVNKSGQTDENKHQVGGSKAGTCCSRSPADWGSGGSAMREARLCFSALLIATSLKTLTASDFRLAGDYVLGGLFSLHAETVGKSPFIRAEVPRCQTFNLKVVGYSFLQAMRFAVEEINNSSTLLPGVSLGYEMVDVCYHTNVVHPLLYFLANNHSRVQLQESYTCYQPRVLAVVGPDSSPGAVTMANVLSLFLIPQITYTATTESLRNPKHFPVAFRTIPSTEQMIKAMLLLLKHFHWNWVIVLFGDDDYGQENLKLLRFWATGVCIAFQESIPVPRGSQMLSLEQQAKVQDIINMLHQSTAKVVLVLTLDLMLPFFFQEAVRQKVTDLVWIGTEAWATDPSLHSITNISRLGTFLGVAVREVPIPGFSTFRAKAPSNQTGGAGTWASDQGTCNQVCDRCFSAAKQREKELSDSGERTDFNVYSAVYVFAHALHRLLRCGSTGCHKRTVYPWQLLPEVRQVDFSLLNNKIRFDENGDPPNSFAIVQWRWDQDSHLFKKIAYYSTMHQKLFLKFLYIQVPVSICSNQCIPGQRKKPTGLHPCCFECVDCEAGTYFNESDHYNCQPCPVTHWSNARSQTCHPKVVTYLAWHDHRAVVLLIVSLLGLLTTLATLLTFAFHLRTPMVKSAGGGMCLLMLAALVICFLNILAYVGIPTEFKCVWRQTVSSFCFTLCISCIVIRSLQIVCIFRLMAKLPKAYNYWTKYKGPYIFMAVVLALKTVTLMINFLISSPAPVELPLEDNPAILVLDCKKTPAFLQMLDTALDMSLSVLCFCFAYLGKEFPKNYNEAKYITLWTTSYFTSWAILFVAITLYPGVLVPFFSALFSVVNLFGIVIGYFGPKCYIIFFHPERNTSAYFQTDIQTYTMRRK</sequence>
<feature type="transmembrane region" description="Helical" evidence="19">
    <location>
        <begin position="707"/>
        <end position="727"/>
    </location>
</feature>